<feature type="compositionally biased region" description="Pro residues" evidence="6">
    <location>
        <begin position="48"/>
        <end position="57"/>
    </location>
</feature>
<evidence type="ECO:0000256" key="2">
    <source>
        <dbReference type="ARBA" id="ARBA00022771"/>
    </source>
</evidence>
<feature type="compositionally biased region" description="Polar residues" evidence="6">
    <location>
        <begin position="26"/>
        <end position="38"/>
    </location>
</feature>
<dbReference type="PROSITE" id="PS50089">
    <property type="entry name" value="ZF_RING_2"/>
    <property type="match status" value="1"/>
</dbReference>
<evidence type="ECO:0000256" key="1">
    <source>
        <dbReference type="ARBA" id="ARBA00022723"/>
    </source>
</evidence>
<dbReference type="InterPro" id="IPR017907">
    <property type="entry name" value="Znf_RING_CS"/>
</dbReference>
<dbReference type="SUPFAM" id="SSF57850">
    <property type="entry name" value="RING/U-box"/>
    <property type="match status" value="1"/>
</dbReference>
<reference evidence="8 9" key="1">
    <citation type="journal article" date="2002" name="J. Gen. Virol.">
        <title>Whole genome analysis of the Epiphyas postvittana nucleopolyhedrovirus.</title>
        <authorList>
            <person name="Hyink O."/>
            <person name="Dellow R.A."/>
            <person name="Olsen M.J."/>
            <person name="Caradoc-Davies K.M.B."/>
            <person name="Drake K."/>
            <person name="Herniou E.A."/>
            <person name="Cory J.S."/>
            <person name="O'Reilly D.R."/>
            <person name="Ward V.K."/>
        </authorList>
    </citation>
    <scope>NUCLEOTIDE SEQUENCE [LARGE SCALE GENOMIC DNA]</scope>
</reference>
<organismHost>
    <name type="scientific">Lepidoptera</name>
    <name type="common">moths &amp; butterflies</name>
    <dbReference type="NCBI Taxonomy" id="7088"/>
</organismHost>
<dbReference type="GO" id="GO:0008270">
    <property type="term" value="F:zinc ion binding"/>
    <property type="evidence" value="ECO:0007669"/>
    <property type="project" value="UniProtKB-KW"/>
</dbReference>
<dbReference type="Gene3D" id="3.30.40.10">
    <property type="entry name" value="Zinc/RING finger domain, C3HC4 (zinc finger)"/>
    <property type="match status" value="1"/>
</dbReference>
<dbReference type="Proteomes" id="UP000203221">
    <property type="component" value="Segment"/>
</dbReference>
<keyword evidence="2 4" id="KW-0863">Zinc-finger</keyword>
<dbReference type="InterPro" id="IPR013083">
    <property type="entry name" value="Znf_RING/FYVE/PHD"/>
</dbReference>
<evidence type="ECO:0000256" key="4">
    <source>
        <dbReference type="PROSITE-ProRule" id="PRU00175"/>
    </source>
</evidence>
<dbReference type="GeneID" id="921847"/>
<evidence type="ECO:0000256" key="3">
    <source>
        <dbReference type="ARBA" id="ARBA00022833"/>
    </source>
</evidence>
<keyword evidence="9" id="KW-1185">Reference proteome</keyword>
<evidence type="ECO:0000313" key="9">
    <source>
        <dbReference type="Proteomes" id="UP000203221"/>
    </source>
</evidence>
<keyword evidence="1" id="KW-0479">Metal-binding</keyword>
<dbReference type="KEGG" id="vg:921847"/>
<dbReference type="EMBL" id="AY043265">
    <property type="protein sequence ID" value="AAK85695.1"/>
    <property type="molecule type" value="Genomic_DNA"/>
</dbReference>
<feature type="coiled-coil region" evidence="5">
    <location>
        <begin position="199"/>
        <end position="235"/>
    </location>
</feature>
<feature type="region of interest" description="Disordered" evidence="6">
    <location>
        <begin position="1"/>
        <end position="60"/>
    </location>
</feature>
<dbReference type="InterPro" id="IPR001841">
    <property type="entry name" value="Znf_RING"/>
</dbReference>
<evidence type="ECO:0000313" key="8">
    <source>
        <dbReference type="EMBL" id="AAK85695.1"/>
    </source>
</evidence>
<proteinExistence type="predicted"/>
<organism evidence="8 9">
    <name type="scientific">Epiphyas postvittana nucleopolyhedrovirus</name>
    <name type="common">EppoMNPV</name>
    <dbReference type="NCBI Taxonomy" id="70600"/>
    <lineage>
        <taxon>Viruses</taxon>
        <taxon>Viruses incertae sedis</taxon>
        <taxon>Naldaviricetes</taxon>
        <taxon>Lefavirales</taxon>
        <taxon>Baculoviridae</taxon>
        <taxon>Alphabaculovirus</taxon>
        <taxon>Alphabaculovirus eppostvittanae</taxon>
    </lineage>
</organism>
<gene>
    <name evidence="8" type="primary">ie2</name>
</gene>
<evidence type="ECO:0000259" key="7">
    <source>
        <dbReference type="PROSITE" id="PS50089"/>
    </source>
</evidence>
<sequence>MSRQMNVNTPVRRRRHTSNIRGRRLSFSSSPDNTTPVQRRSPGYSPAEPAPVYPMPAPRRSSTQDLIITDNNDNTINYSPVHSPDFVVLDEFEDEPQEAPAVEVDMAVFCHICSWTFGDTENRNSSFVTSSECNHAVCFKCYTNIIFDKSMYKCSICNRTTPVCRVYNHRGFVHLKAVETVRDTQAIKTHWDQLRENNMDASTINIQNLQAELKVLKLEAELAKLRASTTRAQHEINMVKSDNQLLKQHLEIKSFELKQECITSENWRKQTNDLQTQLDEQVADTKLKMEKFAQSHSYFMEKCTAFTSNTN</sequence>
<keyword evidence="3" id="KW-0862">Zinc</keyword>
<evidence type="ECO:0000256" key="6">
    <source>
        <dbReference type="SAM" id="MobiDB-lite"/>
    </source>
</evidence>
<dbReference type="RefSeq" id="NP_203300.1">
    <property type="nucleotide sequence ID" value="NC_003083.1"/>
</dbReference>
<feature type="domain" description="RING-type" evidence="7">
    <location>
        <begin position="110"/>
        <end position="158"/>
    </location>
</feature>
<dbReference type="PROSITE" id="PS00518">
    <property type="entry name" value="ZF_RING_1"/>
    <property type="match status" value="1"/>
</dbReference>
<accession>Q91GC4</accession>
<evidence type="ECO:0000256" key="5">
    <source>
        <dbReference type="SAM" id="Coils"/>
    </source>
</evidence>
<feature type="compositionally biased region" description="Basic residues" evidence="6">
    <location>
        <begin position="11"/>
        <end position="24"/>
    </location>
</feature>
<protein>
    <submittedName>
        <fullName evidence="8">IE2</fullName>
    </submittedName>
</protein>
<dbReference type="OrthoDB" id="7654at10239"/>
<keyword evidence="5" id="KW-0175">Coiled coil</keyword>
<name>Q91GC4_NPVEP</name>